<feature type="coiled-coil region" evidence="1">
    <location>
        <begin position="213"/>
        <end position="247"/>
    </location>
</feature>
<protein>
    <submittedName>
        <fullName evidence="3">Uncharacterized protein</fullName>
    </submittedName>
</protein>
<dbReference type="EMBL" id="HG793126">
    <property type="protein sequence ID" value="CDK25366.1"/>
    <property type="molecule type" value="Genomic_DNA"/>
</dbReference>
<feature type="region of interest" description="Disordered" evidence="2">
    <location>
        <begin position="85"/>
        <end position="108"/>
    </location>
</feature>
<dbReference type="OrthoDB" id="4034212at2759"/>
<evidence type="ECO:0000313" key="3">
    <source>
        <dbReference type="EMBL" id="CDK25366.1"/>
    </source>
</evidence>
<dbReference type="RefSeq" id="XP_022457378.1">
    <property type="nucleotide sequence ID" value="XM_022603503.1"/>
</dbReference>
<dbReference type="HOGENOM" id="CLU_089706_0_0_1"/>
<dbReference type="AlphaFoldDB" id="W6MHC4"/>
<dbReference type="GeneID" id="34518766"/>
<evidence type="ECO:0000313" key="4">
    <source>
        <dbReference type="Proteomes" id="UP000019384"/>
    </source>
</evidence>
<reference evidence="3" key="2">
    <citation type="submission" date="2014-02" db="EMBL/GenBank/DDBJ databases">
        <title>Complete DNA sequence of /Kuraishia capsulata/ illustrates novel genomic features among budding yeasts (/Saccharomycotina/).</title>
        <authorList>
            <person name="Morales L."/>
            <person name="Noel B."/>
            <person name="Porcel B."/>
            <person name="Marcet-Houben M."/>
            <person name="Hullo M-F."/>
            <person name="Sacerdot C."/>
            <person name="Tekaia F."/>
            <person name="Leh-Louis V."/>
            <person name="Despons L."/>
            <person name="Khanna V."/>
            <person name="Aury J-M."/>
            <person name="Barbe V."/>
            <person name="Couloux A."/>
            <person name="Labadie K."/>
            <person name="Pelletier E."/>
            <person name="Souciet J-L."/>
            <person name="Boekhout T."/>
            <person name="Gabaldon T."/>
            <person name="Wincker P."/>
            <person name="Dujon B."/>
        </authorList>
    </citation>
    <scope>NUCLEOTIDE SEQUENCE</scope>
    <source>
        <strain evidence="3">CBS 1993</strain>
    </source>
</reference>
<dbReference type="Proteomes" id="UP000019384">
    <property type="component" value="Unassembled WGS sequence"/>
</dbReference>
<evidence type="ECO:0000256" key="1">
    <source>
        <dbReference type="SAM" id="Coils"/>
    </source>
</evidence>
<dbReference type="Gene3D" id="1.20.58.80">
    <property type="entry name" value="Phosphotransferase system, lactose/cellobiose-type IIA subunit"/>
    <property type="match status" value="1"/>
</dbReference>
<name>W6MHC4_9ASCO</name>
<reference evidence="3" key="1">
    <citation type="submission" date="2013-12" db="EMBL/GenBank/DDBJ databases">
        <authorList>
            <person name="Genoscope - CEA"/>
        </authorList>
    </citation>
    <scope>NUCLEOTIDE SEQUENCE</scope>
    <source>
        <strain evidence="3">CBS 1993</strain>
    </source>
</reference>
<keyword evidence="1" id="KW-0175">Coiled coil</keyword>
<proteinExistence type="predicted"/>
<evidence type="ECO:0000256" key="2">
    <source>
        <dbReference type="SAM" id="MobiDB-lite"/>
    </source>
</evidence>
<accession>W6MHC4</accession>
<keyword evidence="4" id="KW-1185">Reference proteome</keyword>
<gene>
    <name evidence="3" type="ORF">KUCA_T00001335001</name>
</gene>
<organism evidence="3 4">
    <name type="scientific">Kuraishia capsulata CBS 1993</name>
    <dbReference type="NCBI Taxonomy" id="1382522"/>
    <lineage>
        <taxon>Eukaryota</taxon>
        <taxon>Fungi</taxon>
        <taxon>Dikarya</taxon>
        <taxon>Ascomycota</taxon>
        <taxon>Saccharomycotina</taxon>
        <taxon>Pichiomycetes</taxon>
        <taxon>Pichiales</taxon>
        <taxon>Pichiaceae</taxon>
        <taxon>Kuraishia</taxon>
    </lineage>
</organism>
<sequence length="271" mass="31271">MLTILNRAYQLESDAERATLRGDISKAIEYHEKAYEVLKEFTKETEGPGQKENGLDEDFGVTKAIHTLLSQIDRRMEELRKVKKLRERPSTQNLERTPEKTKQAEQDKSSADMLINQINVLLIKNLNVDLTDKSLGQIELPAELQVQDLQHKLRIIGLSDSKKKNLSLENEMLTKLNAYYQSQIHTQKTFIVELYELLLKSSSQGVPSIPHYKEEYKVIIGDLQQKLSEVEKDKVILESQVVKLKERWNGLVESARKRKELDRRKAPDSSS</sequence>
<feature type="compositionally biased region" description="Basic and acidic residues" evidence="2">
    <location>
        <begin position="96"/>
        <end position="108"/>
    </location>
</feature>